<dbReference type="GO" id="GO:0019706">
    <property type="term" value="F:protein-cysteine S-palmitoyltransferase activity"/>
    <property type="evidence" value="ECO:0007669"/>
    <property type="project" value="UniProtKB-EC"/>
</dbReference>
<feature type="transmembrane region" description="Helical" evidence="8">
    <location>
        <begin position="195"/>
        <end position="215"/>
    </location>
</feature>
<evidence type="ECO:0000256" key="7">
    <source>
        <dbReference type="ARBA" id="ARBA00023315"/>
    </source>
</evidence>
<reference evidence="10 11" key="1">
    <citation type="journal article" date="2017" name="Mol. Biol. Evol.">
        <title>The 4-celled Tetrabaena socialis nuclear genome reveals the essential components for genetic control of cell number at the origin of multicellularity in the volvocine lineage.</title>
        <authorList>
            <person name="Featherston J."/>
            <person name="Arakaki Y."/>
            <person name="Hanschen E.R."/>
            <person name="Ferris P.J."/>
            <person name="Michod R.E."/>
            <person name="Olson B.J.S.C."/>
            <person name="Nozaki H."/>
            <person name="Durand P.M."/>
        </authorList>
    </citation>
    <scope>NUCLEOTIDE SEQUENCE [LARGE SCALE GENOMIC DNA]</scope>
    <source>
        <strain evidence="10 11">NIES-571</strain>
    </source>
</reference>
<keyword evidence="6 8" id="KW-0472">Membrane</keyword>
<evidence type="ECO:0000313" key="11">
    <source>
        <dbReference type="Proteomes" id="UP000236333"/>
    </source>
</evidence>
<comment type="subcellular location">
    <subcellularLocation>
        <location evidence="1">Membrane</location>
        <topology evidence="1">Multi-pass membrane protein</topology>
    </subcellularLocation>
</comment>
<keyword evidence="7 8" id="KW-0012">Acyltransferase</keyword>
<keyword evidence="11" id="KW-1185">Reference proteome</keyword>
<dbReference type="EC" id="2.3.1.225" evidence="8"/>
<comment type="domain">
    <text evidence="8">The DHHC domain is required for palmitoyltransferase activity.</text>
</comment>
<keyword evidence="3 8" id="KW-0808">Transferase</keyword>
<evidence type="ECO:0000259" key="9">
    <source>
        <dbReference type="Pfam" id="PF01529"/>
    </source>
</evidence>
<dbReference type="GO" id="GO:0016020">
    <property type="term" value="C:membrane"/>
    <property type="evidence" value="ECO:0007669"/>
    <property type="project" value="UniProtKB-SubCell"/>
</dbReference>
<protein>
    <recommendedName>
        <fullName evidence="8">S-acyltransferase</fullName>
        <ecNumber evidence="8">2.3.1.225</ecNumber>
    </recommendedName>
    <alternativeName>
        <fullName evidence="8">Palmitoyltransferase</fullName>
    </alternativeName>
</protein>
<evidence type="ECO:0000256" key="4">
    <source>
        <dbReference type="ARBA" id="ARBA00022692"/>
    </source>
</evidence>
<evidence type="ECO:0000313" key="10">
    <source>
        <dbReference type="EMBL" id="PNH12333.1"/>
    </source>
</evidence>
<dbReference type="InterPro" id="IPR039859">
    <property type="entry name" value="PFA4/ZDH16/20/ERF2-like"/>
</dbReference>
<sequence length="241" mass="25239">MDDAQLRIFPQELGGLVDHQHQGYPGNAACAGRTLLSVSRALGAGSSGSGCSFQTLSSIPRDSTKGNASTASATSAALPAGTSLPAYLTLPLTGIALSVAAALTTEWGDGNTEQLTAMQLVLAGVADEAHGVASSSGWHMLELQGRDGNRTAPVLRNSASRRHRTAAAQLQITASKLDHWCIWVVNCVGLLNYKAFLLFIAYSALGCGLAVLLLLKSMIDFFSARLRGNSGKTLDWLGLRL</sequence>
<dbReference type="OrthoDB" id="331948at2759"/>
<evidence type="ECO:0000256" key="2">
    <source>
        <dbReference type="ARBA" id="ARBA00008574"/>
    </source>
</evidence>
<comment type="similarity">
    <text evidence="2 8">Belongs to the DHHC palmitoyltransferase family.</text>
</comment>
<accession>A0A2J8AIJ0</accession>
<comment type="catalytic activity">
    <reaction evidence="8">
        <text>L-cysteinyl-[protein] + hexadecanoyl-CoA = S-hexadecanoyl-L-cysteinyl-[protein] + CoA</text>
        <dbReference type="Rhea" id="RHEA:36683"/>
        <dbReference type="Rhea" id="RHEA-COMP:10131"/>
        <dbReference type="Rhea" id="RHEA-COMP:11032"/>
        <dbReference type="ChEBI" id="CHEBI:29950"/>
        <dbReference type="ChEBI" id="CHEBI:57287"/>
        <dbReference type="ChEBI" id="CHEBI:57379"/>
        <dbReference type="ChEBI" id="CHEBI:74151"/>
        <dbReference type="EC" id="2.3.1.225"/>
    </reaction>
</comment>
<dbReference type="InterPro" id="IPR001594">
    <property type="entry name" value="Palmitoyltrfase_DHHC"/>
</dbReference>
<evidence type="ECO:0000256" key="3">
    <source>
        <dbReference type="ARBA" id="ARBA00022679"/>
    </source>
</evidence>
<gene>
    <name evidence="10" type="ORF">TSOC_000729</name>
</gene>
<keyword evidence="4 8" id="KW-0812">Transmembrane</keyword>
<name>A0A2J8AIJ0_9CHLO</name>
<evidence type="ECO:0000256" key="1">
    <source>
        <dbReference type="ARBA" id="ARBA00004141"/>
    </source>
</evidence>
<dbReference type="Pfam" id="PF01529">
    <property type="entry name" value="DHHC"/>
    <property type="match status" value="1"/>
</dbReference>
<keyword evidence="5 8" id="KW-1133">Transmembrane helix</keyword>
<evidence type="ECO:0000256" key="5">
    <source>
        <dbReference type="ARBA" id="ARBA00022989"/>
    </source>
</evidence>
<proteinExistence type="inferred from homology"/>
<dbReference type="AlphaFoldDB" id="A0A2J8AIJ0"/>
<organism evidence="10 11">
    <name type="scientific">Tetrabaena socialis</name>
    <dbReference type="NCBI Taxonomy" id="47790"/>
    <lineage>
        <taxon>Eukaryota</taxon>
        <taxon>Viridiplantae</taxon>
        <taxon>Chlorophyta</taxon>
        <taxon>core chlorophytes</taxon>
        <taxon>Chlorophyceae</taxon>
        <taxon>CS clade</taxon>
        <taxon>Chlamydomonadales</taxon>
        <taxon>Tetrabaenaceae</taxon>
        <taxon>Tetrabaena</taxon>
    </lineage>
</organism>
<dbReference type="Proteomes" id="UP000236333">
    <property type="component" value="Unassembled WGS sequence"/>
</dbReference>
<evidence type="ECO:0000256" key="6">
    <source>
        <dbReference type="ARBA" id="ARBA00023136"/>
    </source>
</evidence>
<evidence type="ECO:0000256" key="8">
    <source>
        <dbReference type="RuleBase" id="RU079119"/>
    </source>
</evidence>
<dbReference type="PANTHER" id="PTHR12246">
    <property type="entry name" value="PALMITOYLTRANSFERASE ZDHHC16"/>
    <property type="match status" value="1"/>
</dbReference>
<feature type="domain" description="Palmitoyltransferase DHHC" evidence="9">
    <location>
        <begin position="175"/>
        <end position="222"/>
    </location>
</feature>
<comment type="caution">
    <text evidence="8">Lacks conserved residue(s) required for the propagation of feature annotation.</text>
</comment>
<comment type="caution">
    <text evidence="10">The sequence shown here is derived from an EMBL/GenBank/DDBJ whole genome shotgun (WGS) entry which is preliminary data.</text>
</comment>
<dbReference type="PROSITE" id="PS50216">
    <property type="entry name" value="DHHC"/>
    <property type="match status" value="1"/>
</dbReference>
<dbReference type="EMBL" id="PGGS01000010">
    <property type="protein sequence ID" value="PNH12333.1"/>
    <property type="molecule type" value="Genomic_DNA"/>
</dbReference>